<dbReference type="RefSeq" id="WP_250065149.1">
    <property type="nucleotide sequence ID" value="NZ_JAIKTS010000005.1"/>
</dbReference>
<evidence type="ECO:0008006" key="4">
    <source>
        <dbReference type="Google" id="ProtNLM"/>
    </source>
</evidence>
<dbReference type="EMBL" id="JAIKTS010000005">
    <property type="protein sequence ID" value="MCL7715672.1"/>
    <property type="molecule type" value="Genomic_DNA"/>
</dbReference>
<comment type="caution">
    <text evidence="2">The sequence shown here is derived from an EMBL/GenBank/DDBJ whole genome shotgun (WGS) entry which is preliminary data.</text>
</comment>
<evidence type="ECO:0000313" key="3">
    <source>
        <dbReference type="Proteomes" id="UP001431235"/>
    </source>
</evidence>
<feature type="transmembrane region" description="Helical" evidence="1">
    <location>
        <begin position="70"/>
        <end position="93"/>
    </location>
</feature>
<proteinExistence type="predicted"/>
<name>A0ABT0SK81_9GAMM</name>
<keyword evidence="1" id="KW-1133">Transmembrane helix</keyword>
<keyword evidence="3" id="KW-1185">Reference proteome</keyword>
<gene>
    <name evidence="2" type="ORF">K5L01_13580</name>
</gene>
<feature type="transmembrane region" description="Helical" evidence="1">
    <location>
        <begin position="113"/>
        <end position="137"/>
    </location>
</feature>
<dbReference type="Proteomes" id="UP001431235">
    <property type="component" value="Unassembled WGS sequence"/>
</dbReference>
<organism evidence="2 3">
    <name type="scientific">Stenotrophomonas mori</name>
    <dbReference type="NCBI Taxonomy" id="2871096"/>
    <lineage>
        <taxon>Bacteria</taxon>
        <taxon>Pseudomonadati</taxon>
        <taxon>Pseudomonadota</taxon>
        <taxon>Gammaproteobacteria</taxon>
        <taxon>Lysobacterales</taxon>
        <taxon>Lysobacteraceae</taxon>
        <taxon>Stenotrophomonas</taxon>
    </lineage>
</organism>
<reference evidence="2 3" key="1">
    <citation type="submission" date="2021-08" db="EMBL/GenBank/DDBJ databases">
        <title>Novel members of of the genus Stenotrophomonas from differernt environment.</title>
        <authorList>
            <person name="Deng Y."/>
        </authorList>
    </citation>
    <scope>NUCLEOTIDE SEQUENCE [LARGE SCALE GENOMIC DNA]</scope>
    <source>
        <strain evidence="2 3">CPCC 101365</strain>
    </source>
</reference>
<keyword evidence="1" id="KW-0472">Membrane</keyword>
<sequence>MPPPVPSPAGRSQHWLWPLLLLLGSCTLVVAWLMAALYTGTQAGWMAIAAALEVVWMLRLGTLGRGRFRVLVALLATLAITAAANWGIAATYIGGPMGLSPWESALRLGPHLAWTLVGLANGAVELAWLLAALLLAWRMAR</sequence>
<evidence type="ECO:0000256" key="1">
    <source>
        <dbReference type="SAM" id="Phobius"/>
    </source>
</evidence>
<accession>A0ABT0SK81</accession>
<evidence type="ECO:0000313" key="2">
    <source>
        <dbReference type="EMBL" id="MCL7715672.1"/>
    </source>
</evidence>
<keyword evidence="1" id="KW-0812">Transmembrane</keyword>
<feature type="transmembrane region" description="Helical" evidence="1">
    <location>
        <begin position="15"/>
        <end position="35"/>
    </location>
</feature>
<protein>
    <recommendedName>
        <fullName evidence="4">Transmembrane protein</fullName>
    </recommendedName>
</protein>